<name>A0A6J3KR06_9HYME</name>
<dbReference type="Pfam" id="PF05934">
    <property type="entry name" value="MCLC"/>
    <property type="match status" value="1"/>
</dbReference>
<comment type="subcellular location">
    <subcellularLocation>
        <location evidence="1">Membrane</location>
        <topology evidence="1">Multi-pass membrane protein</topology>
    </subcellularLocation>
</comment>
<protein>
    <recommendedName>
        <fullName evidence="3">Chloride channel CLIC-like protein 1</fullName>
    </recommendedName>
</protein>
<feature type="transmembrane region" description="Helical" evidence="7">
    <location>
        <begin position="24"/>
        <end position="40"/>
    </location>
</feature>
<evidence type="ECO:0000256" key="1">
    <source>
        <dbReference type="ARBA" id="ARBA00004141"/>
    </source>
</evidence>
<dbReference type="RefSeq" id="XP_033354531.1">
    <property type="nucleotide sequence ID" value="XM_033498640.1"/>
</dbReference>
<evidence type="ECO:0000256" key="3">
    <source>
        <dbReference type="ARBA" id="ARBA00015571"/>
    </source>
</evidence>
<keyword evidence="8" id="KW-1185">Reference proteome</keyword>
<feature type="transmembrane region" description="Helical" evidence="7">
    <location>
        <begin position="307"/>
        <end position="333"/>
    </location>
</feature>
<evidence type="ECO:0000256" key="2">
    <source>
        <dbReference type="ARBA" id="ARBA00005944"/>
    </source>
</evidence>
<dbReference type="PANTHER" id="PTHR34093">
    <property type="entry name" value="CHLORIDE CHANNEL CLIC-LIKE PROTEIN 1"/>
    <property type="match status" value="1"/>
</dbReference>
<evidence type="ECO:0000256" key="7">
    <source>
        <dbReference type="SAM" id="Phobius"/>
    </source>
</evidence>
<dbReference type="GO" id="GO:0016020">
    <property type="term" value="C:membrane"/>
    <property type="evidence" value="ECO:0007669"/>
    <property type="project" value="UniProtKB-SubCell"/>
</dbReference>
<dbReference type="InterPro" id="IPR009231">
    <property type="entry name" value="Chloride_chnl_CLIC-like"/>
</dbReference>
<evidence type="ECO:0000256" key="5">
    <source>
        <dbReference type="ARBA" id="ARBA00022989"/>
    </source>
</evidence>
<proteinExistence type="inferred from homology"/>
<gene>
    <name evidence="9" type="primary">LOC117236045</name>
</gene>
<dbReference type="AlphaFoldDB" id="A0A6J3KR06"/>
<comment type="similarity">
    <text evidence="2">Belongs to the chloride channel MCLC family.</text>
</comment>
<dbReference type="PANTHER" id="PTHR34093:SF1">
    <property type="entry name" value="CHLORIDE CHANNEL CLIC-LIKE PROTEIN 1"/>
    <property type="match status" value="1"/>
</dbReference>
<evidence type="ECO:0000313" key="8">
    <source>
        <dbReference type="Proteomes" id="UP000504631"/>
    </source>
</evidence>
<evidence type="ECO:0000256" key="6">
    <source>
        <dbReference type="ARBA" id="ARBA00023136"/>
    </source>
</evidence>
<accession>A0A6J3KR06</accession>
<keyword evidence="5 7" id="KW-1133">Transmembrane helix</keyword>
<sequence>MCACRVHSIKAFLFFFRMKPPNEFIFLLIHILAIILIVYCEDENYFENIENSEELIDPYSFFYDKHSKTMDKEINMDIRKDMVQEITKAENKLEPLEHENNYSSHEAIFYKRLINLLLSNIRIENENEVSITGILEIEVSHSQMEILRNFQIHKTSLREIDEILSNIIQEPRYNYMFEAVHIFDVLHKGFGTILKTVQEYPDGAIILFTMIMACLTFKMMRRSQRFPILCIIQIIFILSFFMTWWQLIKEAEIKSVAAQMKFSDIPISCQPDKMNLWHKFISFFSKDDCEQYYETVMSNPKLKITPAFALSHFITTVVLHPVTHIGTVISGFINNATDNLPWTYGWIIKCMLYICIGFVIIMIPFFLSGASFNLGLGPLLRFGISHERKNGKGNSLHSLENREPVQIILKVTHGTDVPQIEDVPKVKQSNALPALKDYCAEETIVTDSDIRENFDDLCRGDTIQNSKLSNNHNEEKLDAIIGENKDGRGDG</sequence>
<evidence type="ECO:0000313" key="9">
    <source>
        <dbReference type="RefSeq" id="XP_033354531.1"/>
    </source>
</evidence>
<dbReference type="Proteomes" id="UP000504631">
    <property type="component" value="Unplaced"/>
</dbReference>
<dbReference type="GeneID" id="117236045"/>
<keyword evidence="6 7" id="KW-0472">Membrane</keyword>
<organism evidence="8 9">
    <name type="scientific">Bombus vosnesenskii</name>
    <dbReference type="NCBI Taxonomy" id="207650"/>
    <lineage>
        <taxon>Eukaryota</taxon>
        <taxon>Metazoa</taxon>
        <taxon>Ecdysozoa</taxon>
        <taxon>Arthropoda</taxon>
        <taxon>Hexapoda</taxon>
        <taxon>Insecta</taxon>
        <taxon>Pterygota</taxon>
        <taxon>Neoptera</taxon>
        <taxon>Endopterygota</taxon>
        <taxon>Hymenoptera</taxon>
        <taxon>Apocrita</taxon>
        <taxon>Aculeata</taxon>
        <taxon>Apoidea</taxon>
        <taxon>Anthophila</taxon>
        <taxon>Apidae</taxon>
        <taxon>Bombus</taxon>
        <taxon>Pyrobombus</taxon>
    </lineage>
</organism>
<dbReference type="KEGG" id="bvk:117236045"/>
<reference evidence="9" key="1">
    <citation type="submission" date="2025-08" db="UniProtKB">
        <authorList>
            <consortium name="RefSeq"/>
        </authorList>
    </citation>
    <scope>IDENTIFICATION</scope>
    <source>
        <tissue evidence="9">Muscle</tissue>
    </source>
</reference>
<feature type="transmembrane region" description="Helical" evidence="7">
    <location>
        <begin position="345"/>
        <end position="367"/>
    </location>
</feature>
<dbReference type="GO" id="GO:0005254">
    <property type="term" value="F:chloride channel activity"/>
    <property type="evidence" value="ECO:0007669"/>
    <property type="project" value="TreeGrafter"/>
</dbReference>
<feature type="transmembrane region" description="Helical" evidence="7">
    <location>
        <begin position="226"/>
        <end position="245"/>
    </location>
</feature>
<keyword evidence="4 7" id="KW-0812">Transmembrane</keyword>
<evidence type="ECO:0000256" key="4">
    <source>
        <dbReference type="ARBA" id="ARBA00022692"/>
    </source>
</evidence>
<dbReference type="GO" id="GO:0005783">
    <property type="term" value="C:endoplasmic reticulum"/>
    <property type="evidence" value="ECO:0007669"/>
    <property type="project" value="TreeGrafter"/>
</dbReference>